<feature type="compositionally biased region" description="Acidic residues" evidence="1">
    <location>
        <begin position="19"/>
        <end position="33"/>
    </location>
</feature>
<dbReference type="GO" id="GO:0030897">
    <property type="term" value="C:HOPS complex"/>
    <property type="evidence" value="ECO:0007669"/>
    <property type="project" value="TreeGrafter"/>
</dbReference>
<feature type="compositionally biased region" description="Polar residues" evidence="1">
    <location>
        <begin position="79"/>
        <end position="88"/>
    </location>
</feature>
<dbReference type="OrthoDB" id="244107at2759"/>
<evidence type="ECO:0000256" key="1">
    <source>
        <dbReference type="SAM" id="MobiDB-lite"/>
    </source>
</evidence>
<name>A0A9N8HPH7_9STRA</name>
<feature type="compositionally biased region" description="Polar residues" evidence="1">
    <location>
        <begin position="458"/>
        <end position="468"/>
    </location>
</feature>
<comment type="caution">
    <text evidence="3">The sequence shown here is derived from an EMBL/GenBank/DDBJ whole genome shotgun (WGS) entry which is preliminary data.</text>
</comment>
<reference evidence="3" key="1">
    <citation type="submission" date="2020-06" db="EMBL/GenBank/DDBJ databases">
        <authorList>
            <consortium name="Plant Systems Biology data submission"/>
        </authorList>
    </citation>
    <scope>NUCLEOTIDE SEQUENCE</scope>
    <source>
        <strain evidence="3">D6</strain>
    </source>
</reference>
<protein>
    <submittedName>
        <fullName evidence="3">Associated protein 41 homolog</fullName>
    </submittedName>
</protein>
<evidence type="ECO:0000259" key="2">
    <source>
        <dbReference type="Pfam" id="PF23411"/>
    </source>
</evidence>
<dbReference type="PANTHER" id="PTHR12616">
    <property type="entry name" value="VACUOLAR PROTEIN SORTING VPS41"/>
    <property type="match status" value="1"/>
</dbReference>
<evidence type="ECO:0000313" key="4">
    <source>
        <dbReference type="Proteomes" id="UP001153069"/>
    </source>
</evidence>
<organism evidence="3 4">
    <name type="scientific">Seminavis robusta</name>
    <dbReference type="NCBI Taxonomy" id="568900"/>
    <lineage>
        <taxon>Eukaryota</taxon>
        <taxon>Sar</taxon>
        <taxon>Stramenopiles</taxon>
        <taxon>Ochrophyta</taxon>
        <taxon>Bacillariophyta</taxon>
        <taxon>Bacillariophyceae</taxon>
        <taxon>Bacillariophycidae</taxon>
        <taxon>Naviculales</taxon>
        <taxon>Naviculaceae</taxon>
        <taxon>Seminavis</taxon>
    </lineage>
</organism>
<sequence length="1462" mass="160755">MVEEDNEKSSSAKVKVDGQETEEGGSEDVDVEENMTSPSSDDGSSNGDWDGDAEEEDESMPYLSYSRMFGSLPRRRNEGNNGDPSSHTLAVPATCSVMAQVIFSQQDSISQSNSGAAPSSPESVSANDQRTSNPPGPSRQSPQISQGDPLLSQQPHYVVAMGHANGTIDLVDARTGMAIAHPDQLRLRDASHQPEPIIDLSMDSSGTFLAAMDAGRMLVIWEFQYTITTNPPTPQPMPPSQTQHQAPPAEAGVFSSFMSAFAGSVSAAPNNSTSSNSVAMPNQVALPADSPSTSMVPRLATSSIQLSRISYPRSFGVPTCIAIDPSYKRGRRDKAILAGFLDGRLVLTKRGYMFQRRTDAIIYQGTYHIEGNLHRGIEAIEWRGSLAAWADASGIRLFDTETLSRIAHIDRPSGARPSLYPTLASLRPSLCFETESYLLVAWGDCLMGLSITDHNRPSEGQGTNQNDNPLMGLEMPQQQPSVRRRTVDCSMAWELDCVASGVVPLDSEHVLVLGVVPPADDEEEEEMGANDVELQIIAKADGSIAFSNILPLLKDVSANQQSLSPNQIAANAATESASDYNLLSTFALPRMDDVFEAAAQENPLDDDEYMPVGLFTQTSQTLRPFVDPHLKWSLKETFDGVGEREVVLSVDENLGGDIHHLAPGRRGDDETGSVDSDDYGFIFRPLPATTDEGTTEQGASGTPPLVVITSTSDVVLARMRDVDDSISHALASGKRALALRRALCHRRRVRKTSLSDMVNEYFSSLLRIPTSESNDQDNKQPTKALSIRRLKLAARAMPVLFGGEIQLWERWIKEVENIPGAMFILGDHLPVRDPILPKELYGKVLETMLAELEQMNAMAATQDDDVTRKIIAARRQFLFTLIGWGPTSFLKEYVKLCKNNGRIGGGDKVAADDAEARFARRYTQSSAGYLRFPVPADDSHRGPSIRSDGYPDDKQALFDIDTVANMVSRNAILMSDEVSIVEANAMKGKNTHAALDAMAKLNMMRGRYDAALKSFLFIGALHSSRPLSDFEAGAIEFLALVGGREVDRPWKAESGASYTYLLDVIDGHNLHQCLLDETFLGENGIPPLFALLQLVGFREMGIFLIEHCVPPQIQQYTRSPGDGPSTGANEERRGTIPLDLVASQLKLRPPILHWYLHLVFLQKPEVYVRFPNTAYPPQAVTELHRLDFDLHVKYSGRERDSAWFCAQVEAYKVSNTSTRLLQFLKTTLPLGGIRIADARTTLESERSKDEGVDFSSTYALELAFCIEMYGNETEEEAEQVLDLYMKGTKSLVLAVSFSQRTTKYSSRLWKALIDYCLTHEGGRLFGSLLEAAALSGADLAKLVKRIPTGMAIEGLRPRLVAAVADYRLKLKLHEAASEGATQEMISILQELSHRSRRGTRSELQLSAFLPDPFGVGGMTEGKEEPKDDDRKPSAWPQMVLRSEMRTGKRRDRQRHCLPPTMQ</sequence>
<dbReference type="GO" id="GO:0009267">
    <property type="term" value="P:cellular response to starvation"/>
    <property type="evidence" value="ECO:0007669"/>
    <property type="project" value="TreeGrafter"/>
</dbReference>
<feature type="compositionally biased region" description="Basic and acidic residues" evidence="1">
    <location>
        <begin position="1420"/>
        <end position="1432"/>
    </location>
</feature>
<gene>
    <name evidence="3" type="ORF">SEMRO_1330_G263380.1</name>
</gene>
<feature type="domain" description="Vps41 beta-propeller" evidence="2">
    <location>
        <begin position="320"/>
        <end position="542"/>
    </location>
</feature>
<feature type="region of interest" description="Disordered" evidence="1">
    <location>
        <begin position="106"/>
        <end position="150"/>
    </location>
</feature>
<dbReference type="InterPro" id="IPR036322">
    <property type="entry name" value="WD40_repeat_dom_sf"/>
</dbReference>
<dbReference type="GO" id="GO:0006623">
    <property type="term" value="P:protein targeting to vacuole"/>
    <property type="evidence" value="ECO:0007669"/>
    <property type="project" value="InterPro"/>
</dbReference>
<accession>A0A9N8HPH7</accession>
<feature type="compositionally biased region" description="Acidic residues" evidence="1">
    <location>
        <begin position="49"/>
        <end position="59"/>
    </location>
</feature>
<dbReference type="Pfam" id="PF23411">
    <property type="entry name" value="Beta-prop_Vps41"/>
    <property type="match status" value="1"/>
</dbReference>
<keyword evidence="4" id="KW-1185">Reference proteome</keyword>
<feature type="compositionally biased region" description="Low complexity" evidence="1">
    <location>
        <begin position="37"/>
        <end position="48"/>
    </location>
</feature>
<dbReference type="GO" id="GO:0034058">
    <property type="term" value="P:endosomal vesicle fusion"/>
    <property type="evidence" value="ECO:0007669"/>
    <property type="project" value="TreeGrafter"/>
</dbReference>
<feature type="region of interest" description="Disordered" evidence="1">
    <location>
        <begin position="454"/>
        <end position="481"/>
    </location>
</feature>
<dbReference type="InterPro" id="IPR045111">
    <property type="entry name" value="Vps41/Vps8"/>
</dbReference>
<dbReference type="GO" id="GO:0016236">
    <property type="term" value="P:macroautophagy"/>
    <property type="evidence" value="ECO:0007669"/>
    <property type="project" value="TreeGrafter"/>
</dbReference>
<dbReference type="InterPro" id="IPR057780">
    <property type="entry name" value="Beta-prop_Vps41"/>
</dbReference>
<dbReference type="EMBL" id="CAICTM010001328">
    <property type="protein sequence ID" value="CAB9522683.1"/>
    <property type="molecule type" value="Genomic_DNA"/>
</dbReference>
<dbReference type="Proteomes" id="UP001153069">
    <property type="component" value="Unassembled WGS sequence"/>
</dbReference>
<dbReference type="SUPFAM" id="SSF50978">
    <property type="entry name" value="WD40 repeat-like"/>
    <property type="match status" value="1"/>
</dbReference>
<feature type="compositionally biased region" description="Basic and acidic residues" evidence="1">
    <location>
        <begin position="7"/>
        <end position="18"/>
    </location>
</feature>
<dbReference type="GO" id="GO:0005770">
    <property type="term" value="C:late endosome"/>
    <property type="evidence" value="ECO:0007669"/>
    <property type="project" value="TreeGrafter"/>
</dbReference>
<evidence type="ECO:0000313" key="3">
    <source>
        <dbReference type="EMBL" id="CAB9522683.1"/>
    </source>
</evidence>
<feature type="region of interest" description="Disordered" evidence="1">
    <location>
        <begin position="1411"/>
        <end position="1462"/>
    </location>
</feature>
<dbReference type="PANTHER" id="PTHR12616:SF1">
    <property type="entry name" value="VACUOLAR PROTEIN SORTING-ASSOCIATED PROTEIN 41 HOMOLOG"/>
    <property type="match status" value="1"/>
</dbReference>
<feature type="region of interest" description="Disordered" evidence="1">
    <location>
        <begin position="1"/>
        <end position="89"/>
    </location>
</feature>
<proteinExistence type="predicted"/>